<evidence type="ECO:0000313" key="2">
    <source>
        <dbReference type="EMBL" id="PAU94814.1"/>
    </source>
</evidence>
<keyword evidence="1" id="KW-0472">Membrane</keyword>
<comment type="caution">
    <text evidence="2">The sequence shown here is derived from an EMBL/GenBank/DDBJ whole genome shotgun (WGS) entry which is preliminary data.</text>
</comment>
<accession>A0A2A2GCU7</accession>
<dbReference type="OrthoDB" id="1522797at2"/>
<evidence type="ECO:0000256" key="1">
    <source>
        <dbReference type="SAM" id="Phobius"/>
    </source>
</evidence>
<evidence type="ECO:0000313" key="3">
    <source>
        <dbReference type="Proteomes" id="UP000218831"/>
    </source>
</evidence>
<keyword evidence="1" id="KW-1133">Transmembrane helix</keyword>
<keyword evidence="3" id="KW-1185">Reference proteome</keyword>
<dbReference type="RefSeq" id="WP_095605681.1">
    <property type="nucleotide sequence ID" value="NZ_NSKE01000003.1"/>
</dbReference>
<organism evidence="2 3">
    <name type="scientific">Fodinibius salipaludis</name>
    <dbReference type="NCBI Taxonomy" id="2032627"/>
    <lineage>
        <taxon>Bacteria</taxon>
        <taxon>Pseudomonadati</taxon>
        <taxon>Balneolota</taxon>
        <taxon>Balneolia</taxon>
        <taxon>Balneolales</taxon>
        <taxon>Balneolaceae</taxon>
        <taxon>Fodinibius</taxon>
    </lineage>
</organism>
<feature type="transmembrane region" description="Helical" evidence="1">
    <location>
        <begin position="71"/>
        <end position="90"/>
    </location>
</feature>
<name>A0A2A2GCU7_9BACT</name>
<keyword evidence="1" id="KW-0812">Transmembrane</keyword>
<gene>
    <name evidence="2" type="ORF">CK503_04910</name>
</gene>
<feature type="transmembrane region" description="Helical" evidence="1">
    <location>
        <begin position="45"/>
        <end position="65"/>
    </location>
</feature>
<dbReference type="AlphaFoldDB" id="A0A2A2GCU7"/>
<sequence length="330" mass="38062">MSFDFSKASQSFDSLPYKERIKSVLHLVKGTFTIIGKDDDIIKPWIRMAIYHSLMVTFGFGVFFLWQYEHIGYGLLSFFLGFLLFLYKHFYNNKQEMRLSWIVYETVIGNDPSYRGATMASKELKWHIRKIACIDILMIFVKKSKFVGGGIIKMLIRLFIAGLEEVWDLANHYLLPSVAVDKMDITPAVKEMKKLKDRVPESLVGIFGIDFLGRVVRHVTIPAYVILFVISAAIGYFASSAFPPSTITIGEDPVAFSWVPVIVALWIGKLFSNLFERTVTSVKVIYFTIFYTKITHPERIREDMQEELVDYLKLKQVDEVDNLDEQNVED</sequence>
<dbReference type="EMBL" id="NSKE01000003">
    <property type="protein sequence ID" value="PAU94814.1"/>
    <property type="molecule type" value="Genomic_DNA"/>
</dbReference>
<proteinExistence type="predicted"/>
<feature type="transmembrane region" description="Helical" evidence="1">
    <location>
        <begin position="254"/>
        <end position="275"/>
    </location>
</feature>
<feature type="transmembrane region" description="Helical" evidence="1">
    <location>
        <begin position="221"/>
        <end position="242"/>
    </location>
</feature>
<protein>
    <submittedName>
        <fullName evidence="2">Uncharacterized protein</fullName>
    </submittedName>
</protein>
<dbReference type="Proteomes" id="UP000218831">
    <property type="component" value="Unassembled WGS sequence"/>
</dbReference>
<reference evidence="2 3" key="1">
    <citation type="submission" date="2017-08" db="EMBL/GenBank/DDBJ databases">
        <title>Aliifodinibius alkalisoli sp. nov., isolated from saline alkaline soil.</title>
        <authorList>
            <person name="Liu D."/>
            <person name="Zhang G."/>
        </authorList>
    </citation>
    <scope>NUCLEOTIDE SEQUENCE [LARGE SCALE GENOMIC DNA]</scope>
    <source>
        <strain evidence="2 3">WN023</strain>
    </source>
</reference>